<dbReference type="Proteomes" id="UP000060487">
    <property type="component" value="Unassembled WGS sequence"/>
</dbReference>
<evidence type="ECO:0000256" key="13">
    <source>
        <dbReference type="ARBA" id="ARBA00023204"/>
    </source>
</evidence>
<keyword evidence="9" id="KW-0862">Zinc</keyword>
<reference evidence="18 19" key="1">
    <citation type="submission" date="2015-11" db="EMBL/GenBank/DDBJ databases">
        <authorList>
            <person name="Lin W."/>
        </authorList>
    </citation>
    <scope>NUCLEOTIDE SEQUENCE [LARGE SCALE GENOMIC DNA]</scope>
    <source>
        <strain evidence="18 19">HCH-1</strain>
    </source>
</reference>
<dbReference type="InterPro" id="IPR017871">
    <property type="entry name" value="ABC_transporter-like_CS"/>
</dbReference>
<comment type="subcellular location">
    <subcellularLocation>
        <location evidence="1">Cytoplasm</location>
    </subcellularLocation>
</comment>
<evidence type="ECO:0000256" key="3">
    <source>
        <dbReference type="ARBA" id="ARBA00022723"/>
    </source>
</evidence>
<organism evidence="18 19">
    <name type="scientific">Candidatus Magnetominusculus xianensis</name>
    <dbReference type="NCBI Taxonomy" id="1748249"/>
    <lineage>
        <taxon>Bacteria</taxon>
        <taxon>Pseudomonadati</taxon>
        <taxon>Nitrospirota</taxon>
        <taxon>Nitrospiria</taxon>
        <taxon>Nitrospirales</taxon>
        <taxon>Nitrospiraceae</taxon>
        <taxon>Candidatus Magnetominusculus</taxon>
    </lineage>
</organism>
<proteinExistence type="inferred from homology"/>
<evidence type="ECO:0000256" key="1">
    <source>
        <dbReference type="ARBA" id="ARBA00004496"/>
    </source>
</evidence>
<dbReference type="Gene3D" id="1.20.1580.10">
    <property type="entry name" value="ABC transporter ATPase like domain"/>
    <property type="match status" value="1"/>
</dbReference>
<protein>
    <recommendedName>
        <fullName evidence="15">UvrABC system protein A</fullName>
    </recommendedName>
    <alternativeName>
        <fullName evidence="16">Excinuclease ABC subunit A</fullName>
    </alternativeName>
</protein>
<dbReference type="PANTHER" id="PTHR43152:SF3">
    <property type="entry name" value="UVRABC SYSTEM PROTEIN A"/>
    <property type="match status" value="1"/>
</dbReference>
<keyword evidence="7" id="KW-0228">DNA excision</keyword>
<keyword evidence="10" id="KW-0067">ATP-binding</keyword>
<sequence length="840" mass="92761">MQDNIVIKGAREHNLKNINLDIPRNKFIVITGPSGSGKSTLAIDTIFAEGQRRYVESLSVYARQFLGEMQKPDVDSIEGLSPSIAIEQKTISKSPRSTIGTLTEIYDYLRVLYTRIGKPFCYICGKPIISQDTEALMETVKTLPQGTRIQILSPIVKERKGLYTKELLAMRREGFVRARIDGEMHDLTEDINLNKNKRHTIEVVIDRLIIKSGIERKLREAVNTAMRFSSVVVLNLIEDNRDIVLSKTMACPDCGINIPELTPMFFSFNSNLGACPECRGIGHEPLNEYDDTPLLSLKPCMLCGGLRLKKEALSIKIGGLNIGQLTQLSIKAAGDFLMSLTLNDRDSFIAERILREISNRLMFMEKVGLNYLTLNRLVLSLSGGEAQRIRLATQLGSSLSGVLYVLDEPSIGLHPRDCAKLIDGLKDIRDRDNTVIVVEHDEETILASDVVIDMGPGAGLRGGYVTAIGCPDEIMKNENSLTGTYLSRTAIIDIPSDIPGAKRPPTGTITITGACENNLKAIDVKIPLGVFVCVTGVSGSGKSTLILDTLYPALCNSIMQPGIHSRLQEGRHTGITGTEQINRVISVDQSPIGKTQRSNPVTYTGMFVYIRELFSNLVESKSKGYTTSRFSFNVKGGRCEVCKGAGIRKYEMHFLPDAHVQCDTCGGKRFNRETLRVRYKGKTISDVLSMTVSEAAVFFAPIVPLKEKLMLLEEVGLGYIQLGQPATTLSGGEAQRLRLSRELTKRATGKTLYILDEPTTGLHFVDVQRLLRIIHRLVSLGNTVIVIEHNLDMIKLSDYIIDLGPEGGDHGGYIVAEGTPHEVMQNPRSFTGEYLKKRLS</sequence>
<dbReference type="PROSITE" id="PS00211">
    <property type="entry name" value="ABC_TRANSPORTER_1"/>
    <property type="match status" value="2"/>
</dbReference>
<dbReference type="NCBIfam" id="TIGR00630">
    <property type="entry name" value="uvra"/>
    <property type="match status" value="1"/>
</dbReference>
<dbReference type="Gene3D" id="3.30.190.20">
    <property type="match status" value="1"/>
</dbReference>
<dbReference type="SUPFAM" id="SSF52540">
    <property type="entry name" value="P-loop containing nucleoside triphosphate hydrolases"/>
    <property type="match status" value="2"/>
</dbReference>
<gene>
    <name evidence="18" type="ORF">ASN18_2366</name>
</gene>
<dbReference type="InterPro" id="IPR027417">
    <property type="entry name" value="P-loop_NTPase"/>
</dbReference>
<keyword evidence="13" id="KW-0234">DNA repair</keyword>
<evidence type="ECO:0000256" key="6">
    <source>
        <dbReference type="ARBA" id="ARBA00022763"/>
    </source>
</evidence>
<evidence type="ECO:0000256" key="9">
    <source>
        <dbReference type="ARBA" id="ARBA00022833"/>
    </source>
</evidence>
<dbReference type="SMART" id="SM00382">
    <property type="entry name" value="AAA"/>
    <property type="match status" value="2"/>
</dbReference>
<dbReference type="RefSeq" id="WP_085052968.1">
    <property type="nucleotide sequence ID" value="NZ_LNQR01000083.1"/>
</dbReference>
<evidence type="ECO:0000256" key="5">
    <source>
        <dbReference type="ARBA" id="ARBA00022741"/>
    </source>
</evidence>
<evidence type="ECO:0000256" key="10">
    <source>
        <dbReference type="ARBA" id="ARBA00022840"/>
    </source>
</evidence>
<evidence type="ECO:0000259" key="17">
    <source>
        <dbReference type="PROSITE" id="PS50893"/>
    </source>
</evidence>
<dbReference type="InterPro" id="IPR003593">
    <property type="entry name" value="AAA+_ATPase"/>
</dbReference>
<dbReference type="InterPro" id="IPR003439">
    <property type="entry name" value="ABC_transporter-like_ATP-bd"/>
</dbReference>
<comment type="caution">
    <text evidence="18">The sequence shown here is derived from an EMBL/GenBank/DDBJ whole genome shotgun (WGS) entry which is preliminary data.</text>
</comment>
<evidence type="ECO:0000256" key="8">
    <source>
        <dbReference type="ARBA" id="ARBA00022771"/>
    </source>
</evidence>
<dbReference type="PANTHER" id="PTHR43152">
    <property type="entry name" value="UVRABC SYSTEM PROTEIN A"/>
    <property type="match status" value="1"/>
</dbReference>
<evidence type="ECO:0000256" key="12">
    <source>
        <dbReference type="ARBA" id="ARBA00023125"/>
    </source>
</evidence>
<evidence type="ECO:0000313" key="19">
    <source>
        <dbReference type="Proteomes" id="UP000060487"/>
    </source>
</evidence>
<keyword evidence="6" id="KW-0227">DNA damage</keyword>
<keyword evidence="12" id="KW-0238">DNA-binding</keyword>
<evidence type="ECO:0000256" key="11">
    <source>
        <dbReference type="ARBA" id="ARBA00022881"/>
    </source>
</evidence>
<evidence type="ECO:0000256" key="16">
    <source>
        <dbReference type="ARBA" id="ARBA00042156"/>
    </source>
</evidence>
<keyword evidence="5" id="KW-0547">Nucleotide-binding</keyword>
<dbReference type="PROSITE" id="PS50893">
    <property type="entry name" value="ABC_TRANSPORTER_2"/>
    <property type="match status" value="1"/>
</dbReference>
<evidence type="ECO:0000256" key="4">
    <source>
        <dbReference type="ARBA" id="ARBA00022737"/>
    </source>
</evidence>
<dbReference type="EMBL" id="LNQR01000083">
    <property type="protein sequence ID" value="KWT82778.1"/>
    <property type="molecule type" value="Genomic_DNA"/>
</dbReference>
<evidence type="ECO:0000256" key="15">
    <source>
        <dbReference type="ARBA" id="ARBA00039316"/>
    </source>
</evidence>
<evidence type="ECO:0000256" key="2">
    <source>
        <dbReference type="ARBA" id="ARBA00022490"/>
    </source>
</evidence>
<dbReference type="InterPro" id="IPR004602">
    <property type="entry name" value="UvrA"/>
</dbReference>
<keyword evidence="2" id="KW-0963">Cytoplasm</keyword>
<dbReference type="Gene3D" id="3.40.50.300">
    <property type="entry name" value="P-loop containing nucleotide triphosphate hydrolases"/>
    <property type="match status" value="3"/>
</dbReference>
<evidence type="ECO:0000256" key="14">
    <source>
        <dbReference type="ARBA" id="ARBA00038000"/>
    </source>
</evidence>
<feature type="domain" description="ABC transporter" evidence="17">
    <location>
        <begin position="504"/>
        <end position="836"/>
    </location>
</feature>
<evidence type="ECO:0000313" key="18">
    <source>
        <dbReference type="EMBL" id="KWT82778.1"/>
    </source>
</evidence>
<dbReference type="CDD" id="cd03271">
    <property type="entry name" value="ABC_UvrA_II"/>
    <property type="match status" value="1"/>
</dbReference>
<evidence type="ECO:0000256" key="7">
    <source>
        <dbReference type="ARBA" id="ARBA00022769"/>
    </source>
</evidence>
<keyword evidence="4" id="KW-0677">Repeat</keyword>
<keyword evidence="3" id="KW-0479">Metal-binding</keyword>
<dbReference type="Pfam" id="PF17760">
    <property type="entry name" value="UvrA_inter"/>
    <property type="match status" value="1"/>
</dbReference>
<dbReference type="InterPro" id="IPR041102">
    <property type="entry name" value="UvrA_inter"/>
</dbReference>
<name>A0ABR5SH04_9BACT</name>
<keyword evidence="11" id="KW-0267">Excision nuclease</keyword>
<accession>A0ABR5SH04</accession>
<comment type="similarity">
    <text evidence="14">Belongs to the ABC transporter superfamily. UvrA family.</text>
</comment>
<keyword evidence="8" id="KW-0863">Zinc-finger</keyword>
<keyword evidence="19" id="KW-1185">Reference proteome</keyword>